<evidence type="ECO:0000313" key="1">
    <source>
        <dbReference type="EMBL" id="MED6157695.1"/>
    </source>
</evidence>
<comment type="caution">
    <text evidence="1">The sequence shown here is derived from an EMBL/GenBank/DDBJ whole genome shotgun (WGS) entry which is preliminary data.</text>
</comment>
<proteinExistence type="predicted"/>
<evidence type="ECO:0000313" key="2">
    <source>
        <dbReference type="Proteomes" id="UP001341840"/>
    </source>
</evidence>
<name>A0ABU6U935_9FABA</name>
<dbReference type="Proteomes" id="UP001341840">
    <property type="component" value="Unassembled WGS sequence"/>
</dbReference>
<gene>
    <name evidence="1" type="ORF">PIB30_025639</name>
</gene>
<dbReference type="EMBL" id="JASCZI010120923">
    <property type="protein sequence ID" value="MED6157695.1"/>
    <property type="molecule type" value="Genomic_DNA"/>
</dbReference>
<reference evidence="1 2" key="1">
    <citation type="journal article" date="2023" name="Plants (Basel)">
        <title>Bridging the Gap: Combining Genomics and Transcriptomics Approaches to Understand Stylosanthes scabra, an Orphan Legume from the Brazilian Caatinga.</title>
        <authorList>
            <person name="Ferreira-Neto J.R.C."/>
            <person name="da Silva M.D."/>
            <person name="Binneck E."/>
            <person name="de Melo N.F."/>
            <person name="da Silva R.H."/>
            <person name="de Melo A.L.T.M."/>
            <person name="Pandolfi V."/>
            <person name="Bustamante F.O."/>
            <person name="Brasileiro-Vidal A.C."/>
            <person name="Benko-Iseppon A.M."/>
        </authorList>
    </citation>
    <scope>NUCLEOTIDE SEQUENCE [LARGE SCALE GENOMIC DNA]</scope>
    <source>
        <tissue evidence="1">Leaves</tissue>
    </source>
</reference>
<sequence length="141" mass="15500">MENPTSHSSVIKNNLIATSNPALPYVGKAVLGPGSDESVKRWGIGVGYEVEYVDGGGKVVGEGECGGEFWCHIRIFKEVVLEDLGLDLLHCVEVSATVEVGELFIEEVAHGKPCWRTRRRSRQLHMLSLVYASFMQRLPTG</sequence>
<protein>
    <submittedName>
        <fullName evidence="1">Uncharacterized protein</fullName>
    </submittedName>
</protein>
<accession>A0ABU6U935</accession>
<organism evidence="1 2">
    <name type="scientific">Stylosanthes scabra</name>
    <dbReference type="NCBI Taxonomy" id="79078"/>
    <lineage>
        <taxon>Eukaryota</taxon>
        <taxon>Viridiplantae</taxon>
        <taxon>Streptophyta</taxon>
        <taxon>Embryophyta</taxon>
        <taxon>Tracheophyta</taxon>
        <taxon>Spermatophyta</taxon>
        <taxon>Magnoliopsida</taxon>
        <taxon>eudicotyledons</taxon>
        <taxon>Gunneridae</taxon>
        <taxon>Pentapetalae</taxon>
        <taxon>rosids</taxon>
        <taxon>fabids</taxon>
        <taxon>Fabales</taxon>
        <taxon>Fabaceae</taxon>
        <taxon>Papilionoideae</taxon>
        <taxon>50 kb inversion clade</taxon>
        <taxon>dalbergioids sensu lato</taxon>
        <taxon>Dalbergieae</taxon>
        <taxon>Pterocarpus clade</taxon>
        <taxon>Stylosanthes</taxon>
    </lineage>
</organism>
<keyword evidence="2" id="KW-1185">Reference proteome</keyword>